<evidence type="ECO:0000313" key="2">
    <source>
        <dbReference type="Proteomes" id="UP000178168"/>
    </source>
</evidence>
<reference evidence="1 2" key="1">
    <citation type="journal article" date="2016" name="Nat. Commun.">
        <title>Thousands of microbial genomes shed light on interconnected biogeochemical processes in an aquifer system.</title>
        <authorList>
            <person name="Anantharaman K."/>
            <person name="Brown C.T."/>
            <person name="Hug L.A."/>
            <person name="Sharon I."/>
            <person name="Castelle C.J."/>
            <person name="Probst A.J."/>
            <person name="Thomas B.C."/>
            <person name="Singh A."/>
            <person name="Wilkins M.J."/>
            <person name="Karaoz U."/>
            <person name="Brodie E.L."/>
            <person name="Williams K.H."/>
            <person name="Hubbard S.S."/>
            <person name="Banfield J.F."/>
        </authorList>
    </citation>
    <scope>NUCLEOTIDE SEQUENCE [LARGE SCALE GENOMIC DNA]</scope>
</reference>
<dbReference type="Pfam" id="PF02348">
    <property type="entry name" value="CTP_transf_3"/>
    <property type="match status" value="1"/>
</dbReference>
<dbReference type="CDD" id="cd02513">
    <property type="entry name" value="CMP-NeuAc_Synthase"/>
    <property type="match status" value="1"/>
</dbReference>
<gene>
    <name evidence="1" type="ORF">A2591_02520</name>
</gene>
<evidence type="ECO:0008006" key="3">
    <source>
        <dbReference type="Google" id="ProtNLM"/>
    </source>
</evidence>
<accession>A0A1G2SKY3</accession>
<dbReference type="PANTHER" id="PTHR21485">
    <property type="entry name" value="HAD SUPERFAMILY MEMBERS CMAS AND KDSC"/>
    <property type="match status" value="1"/>
</dbReference>
<evidence type="ECO:0000313" key="1">
    <source>
        <dbReference type="EMBL" id="OHA85684.1"/>
    </source>
</evidence>
<dbReference type="InterPro" id="IPR050793">
    <property type="entry name" value="CMP-NeuNAc_synthase"/>
</dbReference>
<proteinExistence type="predicted"/>
<dbReference type="InterPro" id="IPR003329">
    <property type="entry name" value="Cytidylyl_trans"/>
</dbReference>
<organism evidence="1 2">
    <name type="scientific">Candidatus Yonathbacteria bacterium RIFOXYD1_FULL_52_36</name>
    <dbReference type="NCBI Taxonomy" id="1802730"/>
    <lineage>
        <taxon>Bacteria</taxon>
        <taxon>Candidatus Yonathiibacteriota</taxon>
    </lineage>
</organism>
<dbReference type="EMBL" id="MHUZ01000020">
    <property type="protein sequence ID" value="OHA85684.1"/>
    <property type="molecule type" value="Genomic_DNA"/>
</dbReference>
<dbReference type="Gene3D" id="3.90.550.10">
    <property type="entry name" value="Spore Coat Polysaccharide Biosynthesis Protein SpsA, Chain A"/>
    <property type="match status" value="1"/>
</dbReference>
<dbReference type="AlphaFoldDB" id="A0A1G2SKY3"/>
<dbReference type="GO" id="GO:0008781">
    <property type="term" value="F:N-acylneuraminate cytidylyltransferase activity"/>
    <property type="evidence" value="ECO:0007669"/>
    <property type="project" value="TreeGrafter"/>
</dbReference>
<dbReference type="Proteomes" id="UP000178168">
    <property type="component" value="Unassembled WGS sequence"/>
</dbReference>
<protein>
    <recommendedName>
        <fullName evidence="3">Cytidylyltransferase</fullName>
    </recommendedName>
</protein>
<name>A0A1G2SKY3_9BACT</name>
<dbReference type="InterPro" id="IPR029044">
    <property type="entry name" value="Nucleotide-diphossugar_trans"/>
</dbReference>
<dbReference type="PANTHER" id="PTHR21485:SF6">
    <property type="entry name" value="N-ACYLNEURAMINATE CYTIDYLYLTRANSFERASE-RELATED"/>
    <property type="match status" value="1"/>
</dbReference>
<dbReference type="STRING" id="1802730.A2591_02520"/>
<comment type="caution">
    <text evidence="1">The sequence shown here is derived from an EMBL/GenBank/DDBJ whole genome shotgun (WGS) entry which is preliminary data.</text>
</comment>
<sequence length="242" mass="27174">MVNHYSVLALVLARGGSKRIPNKNIKPLDGKPLIGYSIEAAKGSKYIDRVITSTDSAEIAEVAKQFGSEVPFMRPDELAADSVTDFPVFEHALAWLKEHEGYEPDIVVQVRPTSPLRSAEDFDKAIALLAEHPEADSVRTVAEPEQSPYKMYKVGDDRFLEPLLTIPGVPESFNLPGQKLPKAYKHVGYVDVMWRKTIVEKKKMTGDKILPLILPHAESGINTPEDWEYYEYLLQVRKNLGK</sequence>
<dbReference type="SUPFAM" id="SSF53448">
    <property type="entry name" value="Nucleotide-diphospho-sugar transferases"/>
    <property type="match status" value="1"/>
</dbReference>